<reference evidence="1" key="1">
    <citation type="submission" date="2024-05" db="EMBL/GenBank/DDBJ databases">
        <title>Alkalihalobacillus sp. strain MEB203 novel alkaliphilic bacterium from Lonar Lake, India.</title>
        <authorList>
            <person name="Joshi A."/>
            <person name="Thite S."/>
            <person name="Mengade P."/>
        </authorList>
    </citation>
    <scope>NUCLEOTIDE SEQUENCE</scope>
    <source>
        <strain evidence="1">MEB 203</strain>
    </source>
</reference>
<proteinExistence type="predicted"/>
<dbReference type="Proteomes" id="UP001148125">
    <property type="component" value="Unassembled WGS sequence"/>
</dbReference>
<dbReference type="SUPFAM" id="SSF109915">
    <property type="entry name" value="Hypothetical protein YhaI"/>
    <property type="match status" value="1"/>
</dbReference>
<gene>
    <name evidence="1" type="ORF">N7Z68_16550</name>
</gene>
<dbReference type="RefSeq" id="WP_275119579.1">
    <property type="nucleotide sequence ID" value="NZ_JAOTPO010000012.1"/>
</dbReference>
<protein>
    <submittedName>
        <fullName evidence="1">YhaI family protein</fullName>
    </submittedName>
</protein>
<name>A0ABT5VKK6_9BACI</name>
<dbReference type="Gene3D" id="1.10.3750.10">
    <property type="entry name" value="YhaI-like"/>
    <property type="match status" value="1"/>
</dbReference>
<comment type="caution">
    <text evidence="1">The sequence shown here is derived from an EMBL/GenBank/DDBJ whole genome shotgun (WGS) entry which is preliminary data.</text>
</comment>
<evidence type="ECO:0000313" key="2">
    <source>
        <dbReference type="Proteomes" id="UP001148125"/>
    </source>
</evidence>
<dbReference type="InterPro" id="IPR035945">
    <property type="entry name" value="YhaI-like_sf"/>
</dbReference>
<dbReference type="Pfam" id="PF08963">
    <property type="entry name" value="DUF1878"/>
    <property type="match status" value="1"/>
</dbReference>
<evidence type="ECO:0000313" key="1">
    <source>
        <dbReference type="EMBL" id="MDE5414973.1"/>
    </source>
</evidence>
<dbReference type="InterPro" id="IPR015058">
    <property type="entry name" value="DUF1878"/>
</dbReference>
<sequence>MKLYDEDYMSKLKFQHSLLLKMIDKNSFPFYSLALEKDLSESEVEQVLVLCQELQKEYEEQCELGFVHHTPLLVHFVGMLPDKLPVSETLQALKAQNLYVDLIDVLQRAEKRVEED</sequence>
<keyword evidence="2" id="KW-1185">Reference proteome</keyword>
<accession>A0ABT5VKK6</accession>
<dbReference type="EMBL" id="JAOTPO010000012">
    <property type="protein sequence ID" value="MDE5414973.1"/>
    <property type="molecule type" value="Genomic_DNA"/>
</dbReference>
<organism evidence="1 2">
    <name type="scientific">Alkalihalobacterium chitinilyticum</name>
    <dbReference type="NCBI Taxonomy" id="2980103"/>
    <lineage>
        <taxon>Bacteria</taxon>
        <taxon>Bacillati</taxon>
        <taxon>Bacillota</taxon>
        <taxon>Bacilli</taxon>
        <taxon>Bacillales</taxon>
        <taxon>Bacillaceae</taxon>
        <taxon>Alkalihalobacterium</taxon>
    </lineage>
</organism>